<evidence type="ECO:0000256" key="5">
    <source>
        <dbReference type="ARBA" id="ARBA00038359"/>
    </source>
</evidence>
<dbReference type="GO" id="GO:0016020">
    <property type="term" value="C:membrane"/>
    <property type="evidence" value="ECO:0007669"/>
    <property type="project" value="UniProtKB-SubCell"/>
</dbReference>
<dbReference type="Proteomes" id="UP000244855">
    <property type="component" value="Unassembled WGS sequence"/>
</dbReference>
<dbReference type="InterPro" id="IPR052337">
    <property type="entry name" value="SAT4-like"/>
</dbReference>
<keyword evidence="4 6" id="KW-0472">Membrane</keyword>
<comment type="similarity">
    <text evidence="5">Belongs to the SAT4 family.</text>
</comment>
<feature type="transmembrane region" description="Helical" evidence="6">
    <location>
        <begin position="12"/>
        <end position="33"/>
    </location>
</feature>
<protein>
    <recommendedName>
        <fullName evidence="7">Rhodopsin domain-containing protein</fullName>
    </recommendedName>
</protein>
<evidence type="ECO:0000259" key="7">
    <source>
        <dbReference type="Pfam" id="PF20684"/>
    </source>
</evidence>
<accession>A0A2V1D0U2</accession>
<evidence type="ECO:0000256" key="3">
    <source>
        <dbReference type="ARBA" id="ARBA00022989"/>
    </source>
</evidence>
<dbReference type="PANTHER" id="PTHR33048:SF47">
    <property type="entry name" value="INTEGRAL MEMBRANE PROTEIN-RELATED"/>
    <property type="match status" value="1"/>
</dbReference>
<reference evidence="8 9" key="1">
    <citation type="journal article" date="2018" name="Sci. Rep.">
        <title>Comparative genomics provides insights into the lifestyle and reveals functional heterogeneity of dark septate endophytic fungi.</title>
        <authorList>
            <person name="Knapp D.G."/>
            <person name="Nemeth J.B."/>
            <person name="Barry K."/>
            <person name="Hainaut M."/>
            <person name="Henrissat B."/>
            <person name="Johnson J."/>
            <person name="Kuo A."/>
            <person name="Lim J.H.P."/>
            <person name="Lipzen A."/>
            <person name="Nolan M."/>
            <person name="Ohm R.A."/>
            <person name="Tamas L."/>
            <person name="Grigoriev I.V."/>
            <person name="Spatafora J.W."/>
            <person name="Nagy L.G."/>
            <person name="Kovacs G.M."/>
        </authorList>
    </citation>
    <scope>NUCLEOTIDE SEQUENCE [LARGE SCALE GENOMIC DNA]</scope>
    <source>
        <strain evidence="8 9">DSE2036</strain>
    </source>
</reference>
<dbReference type="Pfam" id="PF20684">
    <property type="entry name" value="Fung_rhodopsin"/>
    <property type="match status" value="1"/>
</dbReference>
<evidence type="ECO:0000256" key="4">
    <source>
        <dbReference type="ARBA" id="ARBA00023136"/>
    </source>
</evidence>
<evidence type="ECO:0000313" key="9">
    <source>
        <dbReference type="Proteomes" id="UP000244855"/>
    </source>
</evidence>
<keyword evidence="3 6" id="KW-1133">Transmembrane helix</keyword>
<dbReference type="EMBL" id="KZ805922">
    <property type="protein sequence ID" value="PVH91229.1"/>
    <property type="molecule type" value="Genomic_DNA"/>
</dbReference>
<proteinExistence type="inferred from homology"/>
<gene>
    <name evidence="8" type="ORF">DM02DRAFT_546234</name>
</gene>
<evidence type="ECO:0000256" key="2">
    <source>
        <dbReference type="ARBA" id="ARBA00022692"/>
    </source>
</evidence>
<dbReference type="InterPro" id="IPR049326">
    <property type="entry name" value="Rhodopsin_dom_fungi"/>
</dbReference>
<keyword evidence="2 6" id="KW-0812">Transmembrane</keyword>
<keyword evidence="9" id="KW-1185">Reference proteome</keyword>
<evidence type="ECO:0000313" key="8">
    <source>
        <dbReference type="EMBL" id="PVH91229.1"/>
    </source>
</evidence>
<dbReference type="OrthoDB" id="3934549at2759"/>
<sequence length="145" mass="16476">MSEASETQAPVLLRLAGTMLALSVVSVIIRFWARILMRSKLWWDDWLALASIPVVTICAIVIFWTSIGLRKHAKYVEPRNIRKSLQLLYAGEVIYDIGISLPKLSALFFYARIFGQRKGYRGMLWVTGGLVIGWIIFAVCTAIWQ</sequence>
<organism evidence="8 9">
    <name type="scientific">Periconia macrospinosa</name>
    <dbReference type="NCBI Taxonomy" id="97972"/>
    <lineage>
        <taxon>Eukaryota</taxon>
        <taxon>Fungi</taxon>
        <taxon>Dikarya</taxon>
        <taxon>Ascomycota</taxon>
        <taxon>Pezizomycotina</taxon>
        <taxon>Dothideomycetes</taxon>
        <taxon>Pleosporomycetidae</taxon>
        <taxon>Pleosporales</taxon>
        <taxon>Massarineae</taxon>
        <taxon>Periconiaceae</taxon>
        <taxon>Periconia</taxon>
    </lineage>
</organism>
<evidence type="ECO:0000256" key="1">
    <source>
        <dbReference type="ARBA" id="ARBA00004141"/>
    </source>
</evidence>
<evidence type="ECO:0000256" key="6">
    <source>
        <dbReference type="SAM" id="Phobius"/>
    </source>
</evidence>
<comment type="subcellular location">
    <subcellularLocation>
        <location evidence="1">Membrane</location>
        <topology evidence="1">Multi-pass membrane protein</topology>
    </subcellularLocation>
</comment>
<feature type="transmembrane region" description="Helical" evidence="6">
    <location>
        <begin position="123"/>
        <end position="144"/>
    </location>
</feature>
<name>A0A2V1D0U2_9PLEO</name>
<dbReference type="AlphaFoldDB" id="A0A2V1D0U2"/>
<feature type="transmembrane region" description="Helical" evidence="6">
    <location>
        <begin position="45"/>
        <end position="67"/>
    </location>
</feature>
<feature type="transmembrane region" description="Helical" evidence="6">
    <location>
        <begin position="87"/>
        <end position="111"/>
    </location>
</feature>
<dbReference type="PANTHER" id="PTHR33048">
    <property type="entry name" value="PTH11-LIKE INTEGRAL MEMBRANE PROTEIN (AFU_ORTHOLOGUE AFUA_5G11245)"/>
    <property type="match status" value="1"/>
</dbReference>
<feature type="domain" description="Rhodopsin" evidence="7">
    <location>
        <begin position="29"/>
        <end position="145"/>
    </location>
</feature>